<keyword evidence="1" id="KW-0862">Zinc</keyword>
<evidence type="ECO:0000259" key="2">
    <source>
        <dbReference type="PROSITE" id="PS50966"/>
    </source>
</evidence>
<dbReference type="Proteomes" id="UP000789901">
    <property type="component" value="Unassembled WGS sequence"/>
</dbReference>
<reference evidence="3 4" key="1">
    <citation type="submission" date="2021-06" db="EMBL/GenBank/DDBJ databases">
        <authorList>
            <person name="Kallberg Y."/>
            <person name="Tangrot J."/>
            <person name="Rosling A."/>
        </authorList>
    </citation>
    <scope>NUCLEOTIDE SEQUENCE [LARGE SCALE GENOMIC DNA]</scope>
    <source>
        <strain evidence="3 4">120-4 pot B 10/14</strain>
    </source>
</reference>
<name>A0ABN7W1G3_GIGMA</name>
<dbReference type="EMBL" id="CAJVQB010027583">
    <property type="protein sequence ID" value="CAG8810781.1"/>
    <property type="molecule type" value="Genomic_DNA"/>
</dbReference>
<dbReference type="PROSITE" id="PS50966">
    <property type="entry name" value="ZF_SWIM"/>
    <property type="match status" value="1"/>
</dbReference>
<evidence type="ECO:0000313" key="4">
    <source>
        <dbReference type="Proteomes" id="UP000789901"/>
    </source>
</evidence>
<keyword evidence="1" id="KW-0479">Metal-binding</keyword>
<comment type="caution">
    <text evidence="3">The sequence shown here is derived from an EMBL/GenBank/DDBJ whole genome shotgun (WGS) entry which is preliminary data.</text>
</comment>
<organism evidence="3 4">
    <name type="scientific">Gigaspora margarita</name>
    <dbReference type="NCBI Taxonomy" id="4874"/>
    <lineage>
        <taxon>Eukaryota</taxon>
        <taxon>Fungi</taxon>
        <taxon>Fungi incertae sedis</taxon>
        <taxon>Mucoromycota</taxon>
        <taxon>Glomeromycotina</taxon>
        <taxon>Glomeromycetes</taxon>
        <taxon>Diversisporales</taxon>
        <taxon>Gigasporaceae</taxon>
        <taxon>Gigaspora</taxon>
    </lineage>
</organism>
<feature type="domain" description="SWIM-type" evidence="2">
    <location>
        <begin position="157"/>
        <end position="190"/>
    </location>
</feature>
<dbReference type="InterPro" id="IPR007527">
    <property type="entry name" value="Znf_SWIM"/>
</dbReference>
<proteinExistence type="predicted"/>
<sequence length="314" mass="36844">MQSVSTIVTQTNINFSISPSDLIDLELDDNISQELFLESLEKINENDNTNGLLYILDKVQELVAKQFQDLEELDELVKLIFKIELDSRIVESVFLNQKFQSDTQDLKAIKESFHQLTNILLLPFEYRSNYYWEWQAFNSDWDKYATTNIEVGMEEKYNINIINWTCSCPAYSHSPYLLCKHLVAKKNGSYFLPTFKKTMHQHNYPLLIFDADTTIPMICQENDPWETNKLNIIDNTDALFTSSSNLQNRILETRNDAIDEAKEKLTYYNNIFNSALILYKREKTNDQFIKNFDTLLKLFVKAIKECKEKLNART</sequence>
<keyword evidence="1" id="KW-0863">Zinc-finger</keyword>
<protein>
    <submittedName>
        <fullName evidence="3">8143_t:CDS:1</fullName>
    </submittedName>
</protein>
<keyword evidence="4" id="KW-1185">Reference proteome</keyword>
<accession>A0ABN7W1G3</accession>
<evidence type="ECO:0000313" key="3">
    <source>
        <dbReference type="EMBL" id="CAG8810781.1"/>
    </source>
</evidence>
<evidence type="ECO:0000256" key="1">
    <source>
        <dbReference type="PROSITE-ProRule" id="PRU00325"/>
    </source>
</evidence>
<gene>
    <name evidence="3" type="ORF">GMARGA_LOCUS25172</name>
</gene>